<feature type="domain" description="RagB/SusD" evidence="7">
    <location>
        <begin position="354"/>
        <end position="491"/>
    </location>
</feature>
<evidence type="ECO:0000256" key="2">
    <source>
        <dbReference type="ARBA" id="ARBA00006275"/>
    </source>
</evidence>
<evidence type="ECO:0000256" key="5">
    <source>
        <dbReference type="ARBA" id="ARBA00023237"/>
    </source>
</evidence>
<dbReference type="Gene3D" id="1.25.40.390">
    <property type="match status" value="1"/>
</dbReference>
<evidence type="ECO:0000256" key="4">
    <source>
        <dbReference type="ARBA" id="ARBA00023136"/>
    </source>
</evidence>
<evidence type="ECO:0000313" key="9">
    <source>
        <dbReference type="Proteomes" id="UP000294685"/>
    </source>
</evidence>
<evidence type="ECO:0000256" key="1">
    <source>
        <dbReference type="ARBA" id="ARBA00004442"/>
    </source>
</evidence>
<feature type="signal peptide" evidence="6">
    <location>
        <begin position="1"/>
        <end position="22"/>
    </location>
</feature>
<comment type="subcellular location">
    <subcellularLocation>
        <location evidence="1">Cell outer membrane</location>
    </subcellularLocation>
</comment>
<dbReference type="Proteomes" id="UP000294685">
    <property type="component" value="Unassembled WGS sequence"/>
</dbReference>
<dbReference type="InterPro" id="IPR012944">
    <property type="entry name" value="SusD_RagB_dom"/>
</dbReference>
<dbReference type="EMBL" id="SMLH01000003">
    <property type="protein sequence ID" value="TDE29807.1"/>
    <property type="molecule type" value="Genomic_DNA"/>
</dbReference>
<name>A0ABY2DX45_9FLAO</name>
<dbReference type="InterPro" id="IPR011990">
    <property type="entry name" value="TPR-like_helical_dom_sf"/>
</dbReference>
<gene>
    <name evidence="8" type="ORF">E0I61_07470</name>
</gene>
<accession>A0ABY2DX45</accession>
<comment type="similarity">
    <text evidence="2">Belongs to the SusD family.</text>
</comment>
<evidence type="ECO:0000259" key="7">
    <source>
        <dbReference type="Pfam" id="PF07980"/>
    </source>
</evidence>
<evidence type="ECO:0000313" key="8">
    <source>
        <dbReference type="EMBL" id="TDE29807.1"/>
    </source>
</evidence>
<dbReference type="SUPFAM" id="SSF48452">
    <property type="entry name" value="TPR-like"/>
    <property type="match status" value="1"/>
</dbReference>
<reference evidence="8 9" key="1">
    <citation type="submission" date="2019-03" db="EMBL/GenBank/DDBJ databases">
        <title>Novel species of Flavobacterium.</title>
        <authorList>
            <person name="Liu Q."/>
            <person name="Xin Y.-H."/>
        </authorList>
    </citation>
    <scope>NUCLEOTIDE SEQUENCE [LARGE SCALE GENOMIC DNA]</scope>
    <source>
        <strain evidence="8 9">LB2P22</strain>
    </source>
</reference>
<dbReference type="PROSITE" id="PS51257">
    <property type="entry name" value="PROKAR_LIPOPROTEIN"/>
    <property type="match status" value="1"/>
</dbReference>
<keyword evidence="4" id="KW-0472">Membrane</keyword>
<keyword evidence="5" id="KW-0998">Cell outer membrane</keyword>
<comment type="caution">
    <text evidence="8">The sequence shown here is derived from an EMBL/GenBank/DDBJ whole genome shotgun (WGS) entry which is preliminary data.</text>
</comment>
<evidence type="ECO:0000256" key="3">
    <source>
        <dbReference type="ARBA" id="ARBA00022729"/>
    </source>
</evidence>
<keyword evidence="3 6" id="KW-0732">Signal</keyword>
<organism evidence="8 9">
    <name type="scientific">Flavobacterium ranwuense</name>
    <dbReference type="NCBI Taxonomy" id="2541725"/>
    <lineage>
        <taxon>Bacteria</taxon>
        <taxon>Pseudomonadati</taxon>
        <taxon>Bacteroidota</taxon>
        <taxon>Flavobacteriia</taxon>
        <taxon>Flavobacteriales</taxon>
        <taxon>Flavobacteriaceae</taxon>
        <taxon>Flavobacterium</taxon>
    </lineage>
</organism>
<protein>
    <submittedName>
        <fullName evidence="8">RagB/SusD family nutrient uptake outer membrane protein</fullName>
    </submittedName>
</protein>
<proteinExistence type="inferred from homology"/>
<evidence type="ECO:0000256" key="6">
    <source>
        <dbReference type="SAM" id="SignalP"/>
    </source>
</evidence>
<dbReference type="RefSeq" id="WP_132070436.1">
    <property type="nucleotide sequence ID" value="NZ_SMLH01000003.1"/>
</dbReference>
<keyword evidence="9" id="KW-1185">Reference proteome</keyword>
<dbReference type="Pfam" id="PF07980">
    <property type="entry name" value="SusD_RagB"/>
    <property type="match status" value="1"/>
</dbReference>
<feature type="chain" id="PRO_5045109727" evidence="6">
    <location>
        <begin position="23"/>
        <end position="493"/>
    </location>
</feature>
<sequence>MKKINFILLALIVSFFSSCEDAIDIIQPGELGPDVTFQTVDDLQLGLNGVYAAVAGENAIAFSTVFTDEVAIGFANGGQGLNGGEYVFNLTAASADPAAIWYSNYALINRANRVIAGAALVTPTAANEAAYKNILAQAHILRAWGHFVLLSHFTTNMADDSALGVIKLDFVPLVTDQLPRNTNGEVFALINEDLNFVSSLSTNAANTSRTFVSTDFVKAFRARMAAYRGKYAEVTALADQLIAAYPLTPRSATVATEATSLYLNIWTDVAIPTATQNEVIFKLERVPGNRLINATWASVNSTVNGSPFYEMSTRLYNLLNNPNDIRRRAFLSPSSDPAGNRIVIGKYPGSGGIVQLNDIKIFRTPEMYFLKAEALADAGNFTGVAAQLQAVTNARFVAGTAPVIATPTTAQAAFAEILKQRRIELCFEGHRYLDLKRLGVRAGVSIDRDPADCSIYNACTIPNTDYRFTMPIPVGELSANTGIKDQQNPGYTN</sequence>